<evidence type="ECO:0000313" key="1">
    <source>
        <dbReference type="Proteomes" id="UP000887580"/>
    </source>
</evidence>
<evidence type="ECO:0000313" key="2">
    <source>
        <dbReference type="WBParaSite" id="PS1159_v2.g4388.t1"/>
    </source>
</evidence>
<protein>
    <submittedName>
        <fullName evidence="2">SXP/RAL-2 family protein Ani s 5-like cation-binding domain-containing protein</fullName>
    </submittedName>
</protein>
<accession>A0AC35GFP5</accession>
<organism evidence="1 2">
    <name type="scientific">Panagrolaimus sp. PS1159</name>
    <dbReference type="NCBI Taxonomy" id="55785"/>
    <lineage>
        <taxon>Eukaryota</taxon>
        <taxon>Metazoa</taxon>
        <taxon>Ecdysozoa</taxon>
        <taxon>Nematoda</taxon>
        <taxon>Chromadorea</taxon>
        <taxon>Rhabditida</taxon>
        <taxon>Tylenchina</taxon>
        <taxon>Panagrolaimomorpha</taxon>
        <taxon>Panagrolaimoidea</taxon>
        <taxon>Panagrolaimidae</taxon>
        <taxon>Panagrolaimus</taxon>
    </lineage>
</organism>
<sequence>MSGQKHHQRHQSGHGHGHGGIPAPMKELENELNEEQQKEFKAIFQDDSLSKEQRRQKIKEFFEKIGGETLAKYNNAKEKMETLRSEKRAKFEEKLKNSSEETKKHFSKAKEIKNDTSLSRAQSHEKIKALFDSLPDKVKEEVKSIKPHCGPCGPGHDHHGRHQH</sequence>
<proteinExistence type="predicted"/>
<reference evidence="2" key="1">
    <citation type="submission" date="2022-11" db="UniProtKB">
        <authorList>
            <consortium name="WormBaseParasite"/>
        </authorList>
    </citation>
    <scope>IDENTIFICATION</scope>
</reference>
<name>A0AC35GFP5_9BILA</name>
<dbReference type="WBParaSite" id="PS1159_v2.g4388.t1">
    <property type="protein sequence ID" value="PS1159_v2.g4388.t1"/>
    <property type="gene ID" value="PS1159_v2.g4388"/>
</dbReference>
<dbReference type="Proteomes" id="UP000887580">
    <property type="component" value="Unplaced"/>
</dbReference>